<evidence type="ECO:0000313" key="1">
    <source>
        <dbReference type="EMBL" id="VAV86012.1"/>
    </source>
</evidence>
<protein>
    <recommendedName>
        <fullName evidence="2">DUF3575 domain-containing protein</fullName>
    </recommendedName>
</protein>
<name>A0A3B0R0F1_9ZZZZ</name>
<accession>A0A3B0R0F1</accession>
<proteinExistence type="predicted"/>
<sequence>MKNYLLTTLILLSIFSIQAQNNNDDIQQNYNEVKLNGLYLVLGVIDVTYERTLNEESGVGISLFLPFDEDINADINYYISPYYRFYFGKKYAAGFFLEGFGMLNSIDRVQFQFDNLGNVIDISDNITDFALGIGFGGKWVTNKGFIGELNLGVGRNLFNNDTIDDFVGKLAITLGYRF</sequence>
<organism evidence="1">
    <name type="scientific">hydrothermal vent metagenome</name>
    <dbReference type="NCBI Taxonomy" id="652676"/>
    <lineage>
        <taxon>unclassified sequences</taxon>
        <taxon>metagenomes</taxon>
        <taxon>ecological metagenomes</taxon>
    </lineage>
</organism>
<gene>
    <name evidence="1" type="ORF">MNBD_BACTEROID02-180</name>
</gene>
<dbReference type="Pfam" id="PF12099">
    <property type="entry name" value="DUF3575"/>
    <property type="match status" value="1"/>
</dbReference>
<reference evidence="1" key="1">
    <citation type="submission" date="2018-06" db="EMBL/GenBank/DDBJ databases">
        <authorList>
            <person name="Zhirakovskaya E."/>
        </authorList>
    </citation>
    <scope>NUCLEOTIDE SEQUENCE</scope>
</reference>
<evidence type="ECO:0008006" key="2">
    <source>
        <dbReference type="Google" id="ProtNLM"/>
    </source>
</evidence>
<dbReference type="AlphaFoldDB" id="A0A3B0R0F1"/>
<dbReference type="EMBL" id="UOEB01000273">
    <property type="protein sequence ID" value="VAV86012.1"/>
    <property type="molecule type" value="Genomic_DNA"/>
</dbReference>
<dbReference type="InterPro" id="IPR021958">
    <property type="entry name" value="DUF3575"/>
</dbReference>